<feature type="compositionally biased region" description="Polar residues" evidence="1">
    <location>
        <begin position="124"/>
        <end position="135"/>
    </location>
</feature>
<feature type="region of interest" description="Disordered" evidence="1">
    <location>
        <begin position="20"/>
        <end position="162"/>
    </location>
</feature>
<name>A0ABN1VIQ3_9PSEU</name>
<proteinExistence type="predicted"/>
<evidence type="ECO:0000313" key="3">
    <source>
        <dbReference type="EMBL" id="GAA1213107.1"/>
    </source>
</evidence>
<accession>A0ABN1VIQ3</accession>
<feature type="compositionally biased region" description="Polar residues" evidence="1">
    <location>
        <begin position="44"/>
        <end position="68"/>
    </location>
</feature>
<comment type="caution">
    <text evidence="3">The sequence shown here is derived from an EMBL/GenBank/DDBJ whole genome shotgun (WGS) entry which is preliminary data.</text>
</comment>
<dbReference type="Proteomes" id="UP001500467">
    <property type="component" value="Unassembled WGS sequence"/>
</dbReference>
<sequence length="438" mass="43942">MSWQEELRRLDAQLTAGALTEAEHRRKRDEVIAEASGDAGPSTHLGTSGATGDGTQPDASGDTSGDASQQGAAPPPTAPPPTAPPATAPGAQPPQHDGPTWAAANPAAAAQLPAGSDAADVQPGTFTPAASQPASTKPAPTPLGHAPSTARRAPAPLFVPHTPANGSAGAFGSGGALGSGGAFGSGGAAPATGTSPTDDTSAAAQASAYPDFSAPPKKRKVAWLVVPLVILVVLGGVIAGTWWLGNSGGGEAAPAPTSGALADPDGGSDDSGDPGDDEIPLGERLPELPGEPSPDNSTMSIDRALDLGFITEVDAESMRKFGVADLIYRASAAGENGNQGHSLVVARTPSSQKAVGLQHAMNTTLVKEGFANERLHDDPRFISFTGRQAGGRVSIVWYASGDRTVGIGVSQPVDGDEGKLIRRLEETLTSMQDALPAS</sequence>
<dbReference type="EMBL" id="BAAALM010000015">
    <property type="protein sequence ID" value="GAA1213107.1"/>
    <property type="molecule type" value="Genomic_DNA"/>
</dbReference>
<keyword evidence="2" id="KW-0812">Transmembrane</keyword>
<feature type="compositionally biased region" description="Basic and acidic residues" evidence="1">
    <location>
        <begin position="21"/>
        <end position="31"/>
    </location>
</feature>
<protein>
    <recommendedName>
        <fullName evidence="5">Flagellar basal body-associated protein FliL</fullName>
    </recommendedName>
</protein>
<feature type="transmembrane region" description="Helical" evidence="2">
    <location>
        <begin position="221"/>
        <end position="244"/>
    </location>
</feature>
<keyword evidence="2" id="KW-0472">Membrane</keyword>
<keyword evidence="4" id="KW-1185">Reference proteome</keyword>
<feature type="region of interest" description="Disordered" evidence="1">
    <location>
        <begin position="249"/>
        <end position="300"/>
    </location>
</feature>
<evidence type="ECO:0000256" key="1">
    <source>
        <dbReference type="SAM" id="MobiDB-lite"/>
    </source>
</evidence>
<gene>
    <name evidence="3" type="ORF">GCM10009675_38320</name>
</gene>
<evidence type="ECO:0000313" key="4">
    <source>
        <dbReference type="Proteomes" id="UP001500467"/>
    </source>
</evidence>
<dbReference type="RefSeq" id="WP_253857668.1">
    <property type="nucleotide sequence ID" value="NZ_BAAALM010000015.1"/>
</dbReference>
<organism evidence="3 4">
    <name type="scientific">Prauserella alba</name>
    <dbReference type="NCBI Taxonomy" id="176898"/>
    <lineage>
        <taxon>Bacteria</taxon>
        <taxon>Bacillati</taxon>
        <taxon>Actinomycetota</taxon>
        <taxon>Actinomycetes</taxon>
        <taxon>Pseudonocardiales</taxon>
        <taxon>Pseudonocardiaceae</taxon>
        <taxon>Prauserella</taxon>
    </lineage>
</organism>
<feature type="compositionally biased region" description="Acidic residues" evidence="1">
    <location>
        <begin position="266"/>
        <end position="280"/>
    </location>
</feature>
<evidence type="ECO:0000256" key="2">
    <source>
        <dbReference type="SAM" id="Phobius"/>
    </source>
</evidence>
<feature type="compositionally biased region" description="Low complexity" evidence="1">
    <location>
        <begin position="88"/>
        <end position="119"/>
    </location>
</feature>
<reference evidence="3 4" key="1">
    <citation type="journal article" date="2019" name="Int. J. Syst. Evol. Microbiol.">
        <title>The Global Catalogue of Microorganisms (GCM) 10K type strain sequencing project: providing services to taxonomists for standard genome sequencing and annotation.</title>
        <authorList>
            <consortium name="The Broad Institute Genomics Platform"/>
            <consortium name="The Broad Institute Genome Sequencing Center for Infectious Disease"/>
            <person name="Wu L."/>
            <person name="Ma J."/>
        </authorList>
    </citation>
    <scope>NUCLEOTIDE SEQUENCE [LARGE SCALE GENOMIC DNA]</scope>
    <source>
        <strain evidence="3 4">JCM 13022</strain>
    </source>
</reference>
<keyword evidence="2" id="KW-1133">Transmembrane helix</keyword>
<feature type="compositionally biased region" description="Pro residues" evidence="1">
    <location>
        <begin position="73"/>
        <end position="87"/>
    </location>
</feature>
<evidence type="ECO:0008006" key="5">
    <source>
        <dbReference type="Google" id="ProtNLM"/>
    </source>
</evidence>